<proteinExistence type="predicted"/>
<dbReference type="Proteomes" id="UP000644699">
    <property type="component" value="Unassembled WGS sequence"/>
</dbReference>
<comment type="caution">
    <text evidence="2">The sequence shown here is derived from an EMBL/GenBank/DDBJ whole genome shotgun (WGS) entry which is preliminary data.</text>
</comment>
<organism evidence="2 3">
    <name type="scientific">Aureimonas endophytica</name>
    <dbReference type="NCBI Taxonomy" id="2027858"/>
    <lineage>
        <taxon>Bacteria</taxon>
        <taxon>Pseudomonadati</taxon>
        <taxon>Pseudomonadota</taxon>
        <taxon>Alphaproteobacteria</taxon>
        <taxon>Hyphomicrobiales</taxon>
        <taxon>Aurantimonadaceae</taxon>
        <taxon>Aureimonas</taxon>
    </lineage>
</organism>
<keyword evidence="1" id="KW-0732">Signal</keyword>
<reference evidence="2" key="2">
    <citation type="submission" date="2020-09" db="EMBL/GenBank/DDBJ databases">
        <authorList>
            <person name="Sun Q."/>
            <person name="Zhou Y."/>
        </authorList>
    </citation>
    <scope>NUCLEOTIDE SEQUENCE</scope>
    <source>
        <strain evidence="2">CGMCC 1.15367</strain>
    </source>
</reference>
<dbReference type="InterPro" id="IPR021333">
    <property type="entry name" value="DUF2946"/>
</dbReference>
<protein>
    <recommendedName>
        <fullName evidence="4">DUF2946 domain-containing protein</fullName>
    </recommendedName>
</protein>
<dbReference type="EMBL" id="BMIQ01000001">
    <property type="protein sequence ID" value="GGD94231.1"/>
    <property type="molecule type" value="Genomic_DNA"/>
</dbReference>
<evidence type="ECO:0008006" key="4">
    <source>
        <dbReference type="Google" id="ProtNLM"/>
    </source>
</evidence>
<accession>A0A916ZFK3</accession>
<gene>
    <name evidence="2" type="ORF">GCM10011390_11200</name>
</gene>
<evidence type="ECO:0000313" key="3">
    <source>
        <dbReference type="Proteomes" id="UP000644699"/>
    </source>
</evidence>
<keyword evidence="3" id="KW-1185">Reference proteome</keyword>
<sequence>MRQRRIGWRRPAAKFAALLLAVQALLFAAALGAEAGAPPRDQFGNVICAAGSEGHGHRAASGHDDSHGGRVACCGLGCLLGAAAVPPPTAASLPLPARLPLAAGRPLRVGVAPGAPAAPLNARAPPRRL</sequence>
<feature type="chain" id="PRO_5037319829" description="DUF2946 domain-containing protein" evidence="1">
    <location>
        <begin position="36"/>
        <end position="129"/>
    </location>
</feature>
<evidence type="ECO:0000313" key="2">
    <source>
        <dbReference type="EMBL" id="GGD94231.1"/>
    </source>
</evidence>
<dbReference type="Pfam" id="PF11162">
    <property type="entry name" value="DUF2946"/>
    <property type="match status" value="1"/>
</dbReference>
<feature type="signal peptide" evidence="1">
    <location>
        <begin position="1"/>
        <end position="35"/>
    </location>
</feature>
<dbReference type="AlphaFoldDB" id="A0A916ZFK3"/>
<evidence type="ECO:0000256" key="1">
    <source>
        <dbReference type="SAM" id="SignalP"/>
    </source>
</evidence>
<reference evidence="2" key="1">
    <citation type="journal article" date="2014" name="Int. J. Syst. Evol. Microbiol.">
        <title>Complete genome sequence of Corynebacterium casei LMG S-19264T (=DSM 44701T), isolated from a smear-ripened cheese.</title>
        <authorList>
            <consortium name="US DOE Joint Genome Institute (JGI-PGF)"/>
            <person name="Walter F."/>
            <person name="Albersmeier A."/>
            <person name="Kalinowski J."/>
            <person name="Ruckert C."/>
        </authorList>
    </citation>
    <scope>NUCLEOTIDE SEQUENCE</scope>
    <source>
        <strain evidence="2">CGMCC 1.15367</strain>
    </source>
</reference>
<dbReference type="RefSeq" id="WP_188907185.1">
    <property type="nucleotide sequence ID" value="NZ_BMIQ01000001.1"/>
</dbReference>
<name>A0A916ZFK3_9HYPH</name>